<name>A0ABR9DC87_9GAMM</name>
<protein>
    <submittedName>
        <fullName evidence="1">Uncharacterized protein</fullName>
    </submittedName>
</protein>
<gene>
    <name evidence="1" type="ORF">EBB_07730</name>
</gene>
<sequence length="68" mass="6962">MEVLDINLQRSVCAGAVGNDDFAELPAAGRGILDAAGLDGGTAQACCPRYCRCFDVSQSDGGDLAKLV</sequence>
<reference evidence="1 2" key="1">
    <citation type="submission" date="2020-09" db="EMBL/GenBank/DDBJ databases">
        <title>Methylomonas albis sp. nov. and Methylomonas fluvii sp. nov.: Two cold-adapted methanotrophs from the River Elbe and an amended description of Methylovulum psychrotolerans strain Eb1.</title>
        <authorList>
            <person name="Bussmann I.K."/>
            <person name="Klings K.-W."/>
            <person name="Warnstedt J."/>
            <person name="Hoppert M."/>
            <person name="Saborowski A."/>
            <person name="Horn F."/>
            <person name="Liebner S."/>
        </authorList>
    </citation>
    <scope>NUCLEOTIDE SEQUENCE [LARGE SCALE GENOMIC DNA]</scope>
    <source>
        <strain evidence="1 2">EbB</strain>
    </source>
</reference>
<accession>A0ABR9DC87</accession>
<dbReference type="Proteomes" id="UP000641152">
    <property type="component" value="Unassembled WGS sequence"/>
</dbReference>
<dbReference type="EMBL" id="JACXST010000001">
    <property type="protein sequence ID" value="MBD9360426.1"/>
    <property type="molecule type" value="Genomic_DNA"/>
</dbReference>
<comment type="caution">
    <text evidence="1">The sequence shown here is derived from an EMBL/GenBank/DDBJ whole genome shotgun (WGS) entry which is preliminary data.</text>
</comment>
<keyword evidence="2" id="KW-1185">Reference proteome</keyword>
<proteinExistence type="predicted"/>
<dbReference type="RefSeq" id="WP_192393175.1">
    <property type="nucleotide sequence ID" value="NZ_CAJHIU010000001.1"/>
</dbReference>
<evidence type="ECO:0000313" key="1">
    <source>
        <dbReference type="EMBL" id="MBD9360426.1"/>
    </source>
</evidence>
<organism evidence="1 2">
    <name type="scientific">Methylomonas fluvii</name>
    <dbReference type="NCBI Taxonomy" id="1854564"/>
    <lineage>
        <taxon>Bacteria</taxon>
        <taxon>Pseudomonadati</taxon>
        <taxon>Pseudomonadota</taxon>
        <taxon>Gammaproteobacteria</taxon>
        <taxon>Methylococcales</taxon>
        <taxon>Methylococcaceae</taxon>
        <taxon>Methylomonas</taxon>
    </lineage>
</organism>
<evidence type="ECO:0000313" key="2">
    <source>
        <dbReference type="Proteomes" id="UP000641152"/>
    </source>
</evidence>